<proteinExistence type="inferred from homology"/>
<name>A0A9W4PK67_9BACI</name>
<dbReference type="Pfam" id="PF01408">
    <property type="entry name" value="GFO_IDH_MocA"/>
    <property type="match status" value="1"/>
</dbReference>
<evidence type="ECO:0000313" key="4">
    <source>
        <dbReference type="EMBL" id="CAH0296293.1"/>
    </source>
</evidence>
<evidence type="ECO:0000256" key="1">
    <source>
        <dbReference type="ARBA" id="ARBA00010928"/>
    </source>
</evidence>
<dbReference type="SUPFAM" id="SSF51735">
    <property type="entry name" value="NAD(P)-binding Rossmann-fold domains"/>
    <property type="match status" value="1"/>
</dbReference>
<dbReference type="InterPro" id="IPR036291">
    <property type="entry name" value="NAD(P)-bd_dom_sf"/>
</dbReference>
<dbReference type="RefSeq" id="WP_230303657.1">
    <property type="nucleotide sequence ID" value="NZ_CAKKMG010000095.1"/>
</dbReference>
<dbReference type="PANTHER" id="PTHR43249:SF1">
    <property type="entry name" value="D-GLUCOSIDE 3-DEHYDROGENASE"/>
    <property type="match status" value="1"/>
</dbReference>
<evidence type="ECO:0000313" key="5">
    <source>
        <dbReference type="Proteomes" id="UP000789326"/>
    </source>
</evidence>
<accession>A0A9W4PK67</accession>
<protein>
    <submittedName>
        <fullName evidence="4">1,5-anhydro-D-fructose reductase</fullName>
        <ecNumber evidence="4">1.1.1.292</ecNumber>
    </submittedName>
</protein>
<feature type="domain" description="Gfo/Idh/MocA-like oxidoreductase C-terminal" evidence="3">
    <location>
        <begin position="135"/>
        <end position="344"/>
    </location>
</feature>
<comment type="caution">
    <text evidence="4">The sequence shown here is derived from an EMBL/GenBank/DDBJ whole genome shotgun (WGS) entry which is preliminary data.</text>
</comment>
<comment type="similarity">
    <text evidence="1">Belongs to the Gfo/Idh/MocA family.</text>
</comment>
<dbReference type="AlphaFoldDB" id="A0A9W4PK67"/>
<organism evidence="4 5">
    <name type="scientific">Peribacillus simplex</name>
    <dbReference type="NCBI Taxonomy" id="1478"/>
    <lineage>
        <taxon>Bacteria</taxon>
        <taxon>Bacillati</taxon>
        <taxon>Bacillota</taxon>
        <taxon>Bacilli</taxon>
        <taxon>Bacillales</taxon>
        <taxon>Bacillaceae</taxon>
        <taxon>Peribacillus</taxon>
    </lineage>
</organism>
<keyword evidence="4" id="KW-0560">Oxidoreductase</keyword>
<evidence type="ECO:0000259" key="2">
    <source>
        <dbReference type="Pfam" id="PF01408"/>
    </source>
</evidence>
<reference evidence="4" key="1">
    <citation type="submission" date="2021-11" db="EMBL/GenBank/DDBJ databases">
        <authorList>
            <person name="Bulgarelli D."/>
        </authorList>
    </citation>
    <scope>NUCLEOTIDE SEQUENCE</scope>
    <source>
        <strain evidence="4">Bi133</strain>
    </source>
</reference>
<dbReference type="Gene3D" id="3.40.50.720">
    <property type="entry name" value="NAD(P)-binding Rossmann-like Domain"/>
    <property type="match status" value="1"/>
</dbReference>
<dbReference type="EC" id="1.1.1.292" evidence="4"/>
<dbReference type="GO" id="GO:0033712">
    <property type="term" value="F:1,5-anhydro-D-fructose reductase (1,5-anhydro-D-mannitol-forming) activity"/>
    <property type="evidence" value="ECO:0007669"/>
    <property type="project" value="UniProtKB-EC"/>
</dbReference>
<dbReference type="InterPro" id="IPR000683">
    <property type="entry name" value="Gfo/Idh/MocA-like_OxRdtase_N"/>
</dbReference>
<dbReference type="InterPro" id="IPR004104">
    <property type="entry name" value="Gfo/Idh/MocA-like_OxRdtase_C"/>
</dbReference>
<gene>
    <name evidence="4" type="primary">afr_1</name>
    <name evidence="4" type="ORF">SRABI133_04411</name>
</gene>
<dbReference type="SUPFAM" id="SSF55347">
    <property type="entry name" value="Glyceraldehyde-3-phosphate dehydrogenase-like, C-terminal domain"/>
    <property type="match status" value="1"/>
</dbReference>
<dbReference type="InterPro" id="IPR052515">
    <property type="entry name" value="Gfo/Idh/MocA_Oxidoreductase"/>
</dbReference>
<feature type="domain" description="Gfo/Idh/MocA-like oxidoreductase N-terminal" evidence="2">
    <location>
        <begin position="4"/>
        <end position="123"/>
    </location>
</feature>
<dbReference type="GO" id="GO:0000166">
    <property type="term" value="F:nucleotide binding"/>
    <property type="evidence" value="ECO:0007669"/>
    <property type="project" value="InterPro"/>
</dbReference>
<evidence type="ECO:0000259" key="3">
    <source>
        <dbReference type="Pfam" id="PF02894"/>
    </source>
</evidence>
<dbReference type="Pfam" id="PF02894">
    <property type="entry name" value="GFO_IDH_MocA_C"/>
    <property type="match status" value="1"/>
</dbReference>
<sequence>MKKKVAIIGGGQTAEKVHVPYYLTREEVEIVAVVGRNIERTKNFAERNGIARSYTDAEEMFQAEQPDIVSVCTPNRYHYENVIKALEYGCHVMCEKPPAISAIEAKHMQEVAKENKLILAYNFHHRFADDVKILRKKVTEGVLGDIYVVKAKALRRSGVPGWGDFINKEAQGGGPLIDLGVHMLDAALYVLGYPKVEKVTAKMFQKIGPKKSHGSFGEWDPKKFEVEDSLFGFIELEGGCLLQLETSFALNIKETSIMNVEFCGDEAGATLFPASIYTDQKGELVTILDRKTADPDRLQKGLAAFVDKCLGKEVMVANGREGYLIMQLIEALYQSAGKGESVTI</sequence>
<dbReference type="Gene3D" id="3.30.360.10">
    <property type="entry name" value="Dihydrodipicolinate Reductase, domain 2"/>
    <property type="match status" value="1"/>
</dbReference>
<dbReference type="Proteomes" id="UP000789326">
    <property type="component" value="Unassembled WGS sequence"/>
</dbReference>
<dbReference type="EMBL" id="CAKKMG010000095">
    <property type="protein sequence ID" value="CAH0296293.1"/>
    <property type="molecule type" value="Genomic_DNA"/>
</dbReference>
<dbReference type="PANTHER" id="PTHR43249">
    <property type="entry name" value="UDP-N-ACETYL-2-AMINO-2-DEOXY-D-GLUCURONATE OXIDASE"/>
    <property type="match status" value="1"/>
</dbReference>